<dbReference type="Proteomes" id="UP000324748">
    <property type="component" value="Unassembled WGS sequence"/>
</dbReference>
<sequence>MSAYKLALVVISLLANHISLSAAAACDDRSKLDIKECQAARDSIAYVPGQNVIKSVERSIQASSGKCMIQVLVVPTPSPVISKNEVDTTINDILACGTHAGKNDPVKNIQVMVSGIPDNYTDTYGPNQKMNTAVCNTDANGGKNEKQDCLDAFKKITTNNLGQLLDTHGQPSNHTYTTVKTCTVQIFSTNGLPVNEKLDKLSSSLNVILDTCNKQSGYLALHGGTEGLNGRLSVKTGAF</sequence>
<reference evidence="2 3" key="1">
    <citation type="submission" date="2019-05" db="EMBL/GenBank/DDBJ databases">
        <title>Emergence of the Ug99 lineage of the wheat stem rust pathogen through somatic hybridization.</title>
        <authorList>
            <person name="Li F."/>
            <person name="Upadhyaya N.M."/>
            <person name="Sperschneider J."/>
            <person name="Matny O."/>
            <person name="Nguyen-Phuc H."/>
            <person name="Mago R."/>
            <person name="Raley C."/>
            <person name="Miller M.E."/>
            <person name="Silverstein K.A.T."/>
            <person name="Henningsen E."/>
            <person name="Hirsch C.D."/>
            <person name="Visser B."/>
            <person name="Pretorius Z.A."/>
            <person name="Steffenson B.J."/>
            <person name="Schwessinger B."/>
            <person name="Dodds P.N."/>
            <person name="Figueroa M."/>
        </authorList>
    </citation>
    <scope>NUCLEOTIDE SEQUENCE [LARGE SCALE GENOMIC DNA]</scope>
    <source>
        <strain evidence="2">21-0</strain>
    </source>
</reference>
<keyword evidence="3" id="KW-1185">Reference proteome</keyword>
<organism evidence="2 3">
    <name type="scientific">Puccinia graminis f. sp. tritici</name>
    <dbReference type="NCBI Taxonomy" id="56615"/>
    <lineage>
        <taxon>Eukaryota</taxon>
        <taxon>Fungi</taxon>
        <taxon>Dikarya</taxon>
        <taxon>Basidiomycota</taxon>
        <taxon>Pucciniomycotina</taxon>
        <taxon>Pucciniomycetes</taxon>
        <taxon>Pucciniales</taxon>
        <taxon>Pucciniaceae</taxon>
        <taxon>Puccinia</taxon>
    </lineage>
</organism>
<evidence type="ECO:0000256" key="1">
    <source>
        <dbReference type="SAM" id="SignalP"/>
    </source>
</evidence>
<feature type="chain" id="PRO_5022688582" description="Secreted protein" evidence="1">
    <location>
        <begin position="24"/>
        <end position="239"/>
    </location>
</feature>
<proteinExistence type="predicted"/>
<dbReference type="OrthoDB" id="10273286at2759"/>
<evidence type="ECO:0008006" key="4">
    <source>
        <dbReference type="Google" id="ProtNLM"/>
    </source>
</evidence>
<dbReference type="EMBL" id="VSWC01000042">
    <property type="protein sequence ID" value="KAA1103205.1"/>
    <property type="molecule type" value="Genomic_DNA"/>
</dbReference>
<accession>A0A5B0PNG9</accession>
<protein>
    <recommendedName>
        <fullName evidence="4">Secreted protein</fullName>
    </recommendedName>
</protein>
<evidence type="ECO:0000313" key="3">
    <source>
        <dbReference type="Proteomes" id="UP000324748"/>
    </source>
</evidence>
<keyword evidence="1" id="KW-0732">Signal</keyword>
<evidence type="ECO:0000313" key="2">
    <source>
        <dbReference type="EMBL" id="KAA1103205.1"/>
    </source>
</evidence>
<comment type="caution">
    <text evidence="2">The sequence shown here is derived from an EMBL/GenBank/DDBJ whole genome shotgun (WGS) entry which is preliminary data.</text>
</comment>
<name>A0A5B0PNG9_PUCGR</name>
<dbReference type="AlphaFoldDB" id="A0A5B0PNG9"/>
<feature type="signal peptide" evidence="1">
    <location>
        <begin position="1"/>
        <end position="23"/>
    </location>
</feature>
<gene>
    <name evidence="2" type="ORF">PGT21_009902</name>
</gene>
<dbReference type="PROSITE" id="PS51257">
    <property type="entry name" value="PROKAR_LIPOPROTEIN"/>
    <property type="match status" value="1"/>
</dbReference>